<organism evidence="12 13">
    <name type="scientific">Heliocybe sulcata</name>
    <dbReference type="NCBI Taxonomy" id="5364"/>
    <lineage>
        <taxon>Eukaryota</taxon>
        <taxon>Fungi</taxon>
        <taxon>Dikarya</taxon>
        <taxon>Basidiomycota</taxon>
        <taxon>Agaricomycotina</taxon>
        <taxon>Agaricomycetes</taxon>
        <taxon>Gloeophyllales</taxon>
        <taxon>Gloeophyllaceae</taxon>
        <taxon>Heliocybe</taxon>
    </lineage>
</organism>
<feature type="domain" description="J" evidence="11">
    <location>
        <begin position="103"/>
        <end position="173"/>
    </location>
</feature>
<evidence type="ECO:0000256" key="2">
    <source>
        <dbReference type="ARBA" id="ARBA00022448"/>
    </source>
</evidence>
<dbReference type="EMBL" id="ML213542">
    <property type="protein sequence ID" value="TFK45466.1"/>
    <property type="molecule type" value="Genomic_DNA"/>
</dbReference>
<dbReference type="CDD" id="cd06257">
    <property type="entry name" value="DnaJ"/>
    <property type="match status" value="1"/>
</dbReference>
<dbReference type="PRINTS" id="PR00625">
    <property type="entry name" value="JDOMAIN"/>
</dbReference>
<dbReference type="GO" id="GO:0003723">
    <property type="term" value="F:RNA binding"/>
    <property type="evidence" value="ECO:0007669"/>
    <property type="project" value="TreeGrafter"/>
</dbReference>
<keyword evidence="7 10" id="KW-0472">Membrane</keyword>
<evidence type="ECO:0000256" key="1">
    <source>
        <dbReference type="ARBA" id="ARBA00004477"/>
    </source>
</evidence>
<keyword evidence="13" id="KW-1185">Reference proteome</keyword>
<keyword evidence="2" id="KW-0813">Transport</keyword>
<dbReference type="OrthoDB" id="1734229at2759"/>
<dbReference type="InterPro" id="IPR001623">
    <property type="entry name" value="DnaJ_domain"/>
</dbReference>
<dbReference type="Gene3D" id="1.10.3380.10">
    <property type="entry name" value="Sec63 N-terminal domain-like domain"/>
    <property type="match status" value="1"/>
</dbReference>
<dbReference type="SMART" id="SM00271">
    <property type="entry name" value="DnaJ"/>
    <property type="match status" value="1"/>
</dbReference>
<feature type="region of interest" description="Disordered" evidence="9">
    <location>
        <begin position="612"/>
        <end position="671"/>
    </location>
</feature>
<comment type="subcellular location">
    <subcellularLocation>
        <location evidence="1">Endoplasmic reticulum membrane</location>
        <topology evidence="1">Multi-pass membrane protein</topology>
    </subcellularLocation>
</comment>
<reference evidence="12 13" key="1">
    <citation type="journal article" date="2019" name="Nat. Ecol. Evol.">
        <title>Megaphylogeny resolves global patterns of mushroom evolution.</title>
        <authorList>
            <person name="Varga T."/>
            <person name="Krizsan K."/>
            <person name="Foldi C."/>
            <person name="Dima B."/>
            <person name="Sanchez-Garcia M."/>
            <person name="Sanchez-Ramirez S."/>
            <person name="Szollosi G.J."/>
            <person name="Szarkandi J.G."/>
            <person name="Papp V."/>
            <person name="Albert L."/>
            <person name="Andreopoulos W."/>
            <person name="Angelini C."/>
            <person name="Antonin V."/>
            <person name="Barry K.W."/>
            <person name="Bougher N.L."/>
            <person name="Buchanan P."/>
            <person name="Buyck B."/>
            <person name="Bense V."/>
            <person name="Catcheside P."/>
            <person name="Chovatia M."/>
            <person name="Cooper J."/>
            <person name="Damon W."/>
            <person name="Desjardin D."/>
            <person name="Finy P."/>
            <person name="Geml J."/>
            <person name="Haridas S."/>
            <person name="Hughes K."/>
            <person name="Justo A."/>
            <person name="Karasinski D."/>
            <person name="Kautmanova I."/>
            <person name="Kiss B."/>
            <person name="Kocsube S."/>
            <person name="Kotiranta H."/>
            <person name="LaButti K.M."/>
            <person name="Lechner B.E."/>
            <person name="Liimatainen K."/>
            <person name="Lipzen A."/>
            <person name="Lukacs Z."/>
            <person name="Mihaltcheva S."/>
            <person name="Morgado L.N."/>
            <person name="Niskanen T."/>
            <person name="Noordeloos M.E."/>
            <person name="Ohm R.A."/>
            <person name="Ortiz-Santana B."/>
            <person name="Ovrebo C."/>
            <person name="Racz N."/>
            <person name="Riley R."/>
            <person name="Savchenko A."/>
            <person name="Shiryaev A."/>
            <person name="Soop K."/>
            <person name="Spirin V."/>
            <person name="Szebenyi C."/>
            <person name="Tomsovsky M."/>
            <person name="Tulloss R.E."/>
            <person name="Uehling J."/>
            <person name="Grigoriev I.V."/>
            <person name="Vagvolgyi C."/>
            <person name="Papp T."/>
            <person name="Martin F.M."/>
            <person name="Miettinen O."/>
            <person name="Hibbett D.S."/>
            <person name="Nagy L.G."/>
        </authorList>
    </citation>
    <scope>NUCLEOTIDE SEQUENCE [LARGE SCALE GENOMIC DNA]</scope>
    <source>
        <strain evidence="12 13">OMC1185</strain>
    </source>
</reference>
<dbReference type="Pfam" id="PF00226">
    <property type="entry name" value="DnaJ"/>
    <property type="match status" value="1"/>
</dbReference>
<dbReference type="PANTHER" id="PTHR24075">
    <property type="entry name" value="SEC63 DOMAIN-CONTAINING"/>
    <property type="match status" value="1"/>
</dbReference>
<keyword evidence="6 10" id="KW-1133">Transmembrane helix</keyword>
<dbReference type="InterPro" id="IPR004179">
    <property type="entry name" value="Sec63-dom"/>
</dbReference>
<accession>A0A5C3MMB0</accession>
<keyword evidence="3 10" id="KW-0812">Transmembrane</keyword>
<feature type="compositionally biased region" description="Acidic residues" evidence="9">
    <location>
        <begin position="648"/>
        <end position="663"/>
    </location>
</feature>
<evidence type="ECO:0000256" key="10">
    <source>
        <dbReference type="SAM" id="Phobius"/>
    </source>
</evidence>
<feature type="compositionally biased region" description="Basic and acidic residues" evidence="9">
    <location>
        <begin position="474"/>
        <end position="483"/>
    </location>
</feature>
<dbReference type="Gene3D" id="1.10.287.110">
    <property type="entry name" value="DnaJ domain"/>
    <property type="match status" value="1"/>
</dbReference>
<name>A0A5C3MMB0_9AGAM</name>
<dbReference type="PANTHER" id="PTHR24075:SF0">
    <property type="entry name" value="TRANSLOCATION PROTEIN SEC63 HOMOLOG"/>
    <property type="match status" value="1"/>
</dbReference>
<dbReference type="Gene3D" id="2.60.40.150">
    <property type="entry name" value="C2 domain"/>
    <property type="match status" value="1"/>
</dbReference>
<dbReference type="AlphaFoldDB" id="A0A5C3MMB0"/>
<evidence type="ECO:0000256" key="3">
    <source>
        <dbReference type="ARBA" id="ARBA00022692"/>
    </source>
</evidence>
<keyword evidence="5" id="KW-0653">Protein transport</keyword>
<keyword evidence="4" id="KW-0256">Endoplasmic reticulum</keyword>
<evidence type="ECO:0000313" key="12">
    <source>
        <dbReference type="EMBL" id="TFK45466.1"/>
    </source>
</evidence>
<sequence>MASYHYDEAGTMALYFLITFLFLVLVPVTLSLSRPSRASKMDLNACQCQECVDHRAQVRKDEGSAFSLKRLSRKAWFVIVGWSVFAFLSYKVSNAKLESKVYDPFEILEISRSSTEKEIKSRYKKLSKLFHPDKVKLAVNQTMEQVESKFVELTKAYKALTDETIRKNWELYGHPDGRQEVSMGIALPAWIIEGKNTIWVLGTYGLVFGGALPAVVGQWWFGNQRKTKDGVEADVAAAFFKDVKEEAGVEDVLAVVAPASIKTAVAQDAEEIEKLEGTIREKMAGSDSAVVLPKDEKNKRALVLVYAHLLRLPIESPSLQKEQTALLLHTPALLTALLSIVSVRNWLAPTLAAMRLHACLAQAVPPHNPRLKFAQLPGVSEEEALGVPASVESLGEFVEMLEERGDAKVGEVRRAVERMPRVEVVDVGFKVIGERIVTPLAIIHLVLKLRLSSPLPSSSSSRKEEKEGEEEKGEVDRKEEDRLDMEFLNSRKDAEDLDGATSGWAHAPYWPGVRKPGWWIVLADDKTNRLVQPPMKISDIPFSDPAKARDYRMYRMQFQAPQGVGVYTWKVYVVSDTVVGQEIVRDVMVQEELILGICAQLKVDDASALSAEEQGYEDEISEPEEDSLAGQMAAMRGHAVKKARERGDSEDEESESGSEEEGDGGSSSDSD</sequence>
<dbReference type="PROSITE" id="PS50076">
    <property type="entry name" value="DNAJ_2"/>
    <property type="match status" value="1"/>
</dbReference>
<dbReference type="STRING" id="5364.A0A5C3MMB0"/>
<dbReference type="Proteomes" id="UP000305948">
    <property type="component" value="Unassembled WGS sequence"/>
</dbReference>
<evidence type="ECO:0000256" key="7">
    <source>
        <dbReference type="ARBA" id="ARBA00023136"/>
    </source>
</evidence>
<evidence type="ECO:0000256" key="4">
    <source>
        <dbReference type="ARBA" id="ARBA00022824"/>
    </source>
</evidence>
<evidence type="ECO:0000256" key="9">
    <source>
        <dbReference type="SAM" id="MobiDB-lite"/>
    </source>
</evidence>
<dbReference type="SUPFAM" id="SSF81296">
    <property type="entry name" value="E set domains"/>
    <property type="match status" value="1"/>
</dbReference>
<dbReference type="GO" id="GO:0008320">
    <property type="term" value="F:protein transmembrane transporter activity"/>
    <property type="evidence" value="ECO:0007669"/>
    <property type="project" value="TreeGrafter"/>
</dbReference>
<dbReference type="Pfam" id="PF02889">
    <property type="entry name" value="Sec63"/>
    <property type="match status" value="1"/>
</dbReference>
<dbReference type="InterPro" id="IPR014756">
    <property type="entry name" value="Ig_E-set"/>
</dbReference>
<feature type="transmembrane region" description="Helical" evidence="10">
    <location>
        <begin position="12"/>
        <end position="32"/>
    </location>
</feature>
<feature type="region of interest" description="Disordered" evidence="9">
    <location>
        <begin position="454"/>
        <end position="483"/>
    </location>
</feature>
<keyword evidence="8" id="KW-0143">Chaperone</keyword>
<dbReference type="GO" id="GO:0006614">
    <property type="term" value="P:SRP-dependent cotranslational protein targeting to membrane"/>
    <property type="evidence" value="ECO:0007669"/>
    <property type="project" value="TreeGrafter"/>
</dbReference>
<evidence type="ECO:0000313" key="13">
    <source>
        <dbReference type="Proteomes" id="UP000305948"/>
    </source>
</evidence>
<dbReference type="FunFam" id="1.10.287.110:FF:000039">
    <property type="entry name" value="Protein translocation complex component (Npl1)"/>
    <property type="match status" value="1"/>
</dbReference>
<proteinExistence type="predicted"/>
<evidence type="ECO:0000256" key="5">
    <source>
        <dbReference type="ARBA" id="ARBA00022927"/>
    </source>
</evidence>
<dbReference type="GO" id="GO:0031207">
    <property type="term" value="C:Sec62/Sec63 complex"/>
    <property type="evidence" value="ECO:0007669"/>
    <property type="project" value="TreeGrafter"/>
</dbReference>
<dbReference type="InterPro" id="IPR035892">
    <property type="entry name" value="C2_domain_sf"/>
</dbReference>
<feature type="compositionally biased region" description="Acidic residues" evidence="9">
    <location>
        <begin position="614"/>
        <end position="627"/>
    </location>
</feature>
<evidence type="ECO:0000256" key="8">
    <source>
        <dbReference type="ARBA" id="ARBA00023186"/>
    </source>
</evidence>
<feature type="transmembrane region" description="Helical" evidence="10">
    <location>
        <begin position="198"/>
        <end position="221"/>
    </location>
</feature>
<evidence type="ECO:0000256" key="6">
    <source>
        <dbReference type="ARBA" id="ARBA00022989"/>
    </source>
</evidence>
<dbReference type="InterPro" id="IPR036869">
    <property type="entry name" value="J_dom_sf"/>
</dbReference>
<evidence type="ECO:0000259" key="11">
    <source>
        <dbReference type="PROSITE" id="PS50076"/>
    </source>
</evidence>
<dbReference type="SMART" id="SM00973">
    <property type="entry name" value="Sec63"/>
    <property type="match status" value="1"/>
</dbReference>
<gene>
    <name evidence="12" type="ORF">OE88DRAFT_1715372</name>
</gene>
<dbReference type="SUPFAM" id="SSF46565">
    <property type="entry name" value="Chaperone J-domain"/>
    <property type="match status" value="1"/>
</dbReference>
<dbReference type="SUPFAM" id="SSF158702">
    <property type="entry name" value="Sec63 N-terminal domain-like"/>
    <property type="match status" value="1"/>
</dbReference>
<dbReference type="GO" id="GO:0006620">
    <property type="term" value="P:post-translational protein targeting to endoplasmic reticulum membrane"/>
    <property type="evidence" value="ECO:0007669"/>
    <property type="project" value="TreeGrafter"/>
</dbReference>
<protein>
    <submittedName>
        <fullName evidence="12">DnaJ-domain-containing protein</fullName>
    </submittedName>
</protein>